<gene>
    <name evidence="2" type="ORF">PMAYCL1PPCAC_00869</name>
</gene>
<accession>A0AAN4YZI0</accession>
<evidence type="ECO:0000313" key="3">
    <source>
        <dbReference type="Proteomes" id="UP001328107"/>
    </source>
</evidence>
<organism evidence="2 3">
    <name type="scientific">Pristionchus mayeri</name>
    <dbReference type="NCBI Taxonomy" id="1317129"/>
    <lineage>
        <taxon>Eukaryota</taxon>
        <taxon>Metazoa</taxon>
        <taxon>Ecdysozoa</taxon>
        <taxon>Nematoda</taxon>
        <taxon>Chromadorea</taxon>
        <taxon>Rhabditida</taxon>
        <taxon>Rhabditina</taxon>
        <taxon>Diplogasteromorpha</taxon>
        <taxon>Diplogasteroidea</taxon>
        <taxon>Neodiplogasteridae</taxon>
        <taxon>Pristionchus</taxon>
    </lineage>
</organism>
<proteinExistence type="predicted"/>
<dbReference type="Proteomes" id="UP001328107">
    <property type="component" value="Unassembled WGS sequence"/>
</dbReference>
<feature type="region of interest" description="Disordered" evidence="1">
    <location>
        <begin position="52"/>
        <end position="103"/>
    </location>
</feature>
<sequence length="103" mass="11430">FYTLSRRSSRHCGPAKPDHPEYGAEVCTGDRLMDVTSRRQCNKPQDISLYGAISDCPKSPNHSTDKEQLDEPVEGGIDAVPEATIQEEEPLPPHRTRPEIVSS</sequence>
<protein>
    <submittedName>
        <fullName evidence="2">Uncharacterized protein</fullName>
    </submittedName>
</protein>
<keyword evidence="3" id="KW-1185">Reference proteome</keyword>
<feature type="region of interest" description="Disordered" evidence="1">
    <location>
        <begin position="1"/>
        <end position="23"/>
    </location>
</feature>
<dbReference type="EMBL" id="BTRK01000001">
    <property type="protein sequence ID" value="GMR30674.1"/>
    <property type="molecule type" value="Genomic_DNA"/>
</dbReference>
<feature type="non-terminal residue" evidence="2">
    <location>
        <position position="103"/>
    </location>
</feature>
<evidence type="ECO:0000256" key="1">
    <source>
        <dbReference type="SAM" id="MobiDB-lite"/>
    </source>
</evidence>
<dbReference type="AlphaFoldDB" id="A0AAN4YZI0"/>
<feature type="non-terminal residue" evidence="2">
    <location>
        <position position="1"/>
    </location>
</feature>
<name>A0AAN4YZI0_9BILA</name>
<comment type="caution">
    <text evidence="2">The sequence shown here is derived from an EMBL/GenBank/DDBJ whole genome shotgun (WGS) entry which is preliminary data.</text>
</comment>
<reference evidence="3" key="1">
    <citation type="submission" date="2022-10" db="EMBL/GenBank/DDBJ databases">
        <title>Genome assembly of Pristionchus species.</title>
        <authorList>
            <person name="Yoshida K."/>
            <person name="Sommer R.J."/>
        </authorList>
    </citation>
    <scope>NUCLEOTIDE SEQUENCE [LARGE SCALE GENOMIC DNA]</scope>
    <source>
        <strain evidence="3">RS5460</strain>
    </source>
</reference>
<evidence type="ECO:0000313" key="2">
    <source>
        <dbReference type="EMBL" id="GMR30674.1"/>
    </source>
</evidence>